<dbReference type="InterPro" id="IPR016040">
    <property type="entry name" value="NAD(P)-bd_dom"/>
</dbReference>
<dbReference type="Gene3D" id="3.90.25.10">
    <property type="entry name" value="UDP-galactose 4-epimerase, domain 1"/>
    <property type="match status" value="1"/>
</dbReference>
<dbReference type="PANTHER" id="PTHR43162:SF1">
    <property type="entry name" value="PRESTALK A DIFFERENTIATION PROTEIN A"/>
    <property type="match status" value="1"/>
</dbReference>
<dbReference type="GO" id="GO:0016491">
    <property type="term" value="F:oxidoreductase activity"/>
    <property type="evidence" value="ECO:0007669"/>
    <property type="project" value="UniProtKB-KW"/>
</dbReference>
<dbReference type="Proteomes" id="UP000204221">
    <property type="component" value="Chromosome"/>
</dbReference>
<dbReference type="CDD" id="cd05269">
    <property type="entry name" value="TMR_SDR_a"/>
    <property type="match status" value="1"/>
</dbReference>
<sequence length="286" mass="30844">MIGVTGATGAVGGRVARLLAERRRPTRLLVRDARRAPELPESSVRAVSCYSDADGMRAALDGVRTLFLVSADADPERVGQHRTAVDAAVAAGVDRLVYLSFLSADPDATFTFARDHFRTEEYIRGRGIDFTFLRPSLYVDLLPSWVDTDGVIRGPAGDGQVAWVSRDDVARVASVVLTEAGHAGRVYDVTGPELLTMARSAALLADFAHRPITYQDQTPAEARASRSDHGAADWEIEGWVSSYAAVATGEMAVRGDVVARLTGRTPQSPAEFLRAHPDSVEPLTRN</sequence>
<feature type="domain" description="NAD(P)-binding" evidence="1">
    <location>
        <begin position="6"/>
        <end position="179"/>
    </location>
</feature>
<protein>
    <submittedName>
        <fullName evidence="2">NAD(P)H azoreductase</fullName>
        <ecNumber evidence="2">1.7.-.-</ecNumber>
    </submittedName>
</protein>
<proteinExistence type="predicted"/>
<dbReference type="PANTHER" id="PTHR43162">
    <property type="match status" value="1"/>
</dbReference>
<name>A0A221W640_9PSEU</name>
<evidence type="ECO:0000259" key="1">
    <source>
        <dbReference type="Pfam" id="PF13460"/>
    </source>
</evidence>
<gene>
    <name evidence="2" type="primary">azoB15</name>
    <name evidence="2" type="ORF">AHOG_18935</name>
</gene>
<dbReference type="InterPro" id="IPR036291">
    <property type="entry name" value="NAD(P)-bd_dom_sf"/>
</dbReference>
<keyword evidence="2" id="KW-0560">Oxidoreductase</keyword>
<evidence type="ECO:0000313" key="3">
    <source>
        <dbReference type="Proteomes" id="UP000204221"/>
    </source>
</evidence>
<dbReference type="AlphaFoldDB" id="A0A221W640"/>
<dbReference type="Pfam" id="PF13460">
    <property type="entry name" value="NAD_binding_10"/>
    <property type="match status" value="1"/>
</dbReference>
<dbReference type="SUPFAM" id="SSF51735">
    <property type="entry name" value="NAD(P)-binding Rossmann-fold domains"/>
    <property type="match status" value="1"/>
</dbReference>
<dbReference type="EMBL" id="CP022521">
    <property type="protein sequence ID" value="ASO21412.1"/>
    <property type="molecule type" value="Genomic_DNA"/>
</dbReference>
<dbReference type="EC" id="1.7.-.-" evidence="2"/>
<organism evidence="2 3">
    <name type="scientific">Actinoalloteichus hoggarensis</name>
    <dbReference type="NCBI Taxonomy" id="1470176"/>
    <lineage>
        <taxon>Bacteria</taxon>
        <taxon>Bacillati</taxon>
        <taxon>Actinomycetota</taxon>
        <taxon>Actinomycetes</taxon>
        <taxon>Pseudonocardiales</taxon>
        <taxon>Pseudonocardiaceae</taxon>
        <taxon>Actinoalloteichus</taxon>
    </lineage>
</organism>
<dbReference type="KEGG" id="ahg:AHOG_18935"/>
<evidence type="ECO:0000313" key="2">
    <source>
        <dbReference type="EMBL" id="ASO21412.1"/>
    </source>
</evidence>
<accession>A0A221W640</accession>
<dbReference type="InterPro" id="IPR051604">
    <property type="entry name" value="Ergot_Alk_Oxidoreductase"/>
</dbReference>
<reference evidence="2 3" key="1">
    <citation type="submission" date="2017-07" db="EMBL/GenBank/DDBJ databases">
        <title>Complete genome sequence of Actinoalloteichus hoggarensis DSM 45943, type strain of Actinoalloteichus hoggarensis.</title>
        <authorList>
            <person name="Ruckert C."/>
            <person name="Nouioui I."/>
            <person name="Willmese J."/>
            <person name="van Wezel G."/>
            <person name="Klenk H.-P."/>
            <person name="Kalinowski J."/>
            <person name="Zotchev S.B."/>
        </authorList>
    </citation>
    <scope>NUCLEOTIDE SEQUENCE [LARGE SCALE GENOMIC DNA]</scope>
    <source>
        <strain evidence="2 3">DSM 45943</strain>
    </source>
</reference>
<keyword evidence="3" id="KW-1185">Reference proteome</keyword>
<dbReference type="Gene3D" id="3.40.50.720">
    <property type="entry name" value="NAD(P)-binding Rossmann-like Domain"/>
    <property type="match status" value="1"/>
</dbReference>
<dbReference type="OrthoDB" id="3243290at2"/>
<dbReference type="RefSeq" id="WP_093942564.1">
    <property type="nucleotide sequence ID" value="NZ_CP022521.1"/>
</dbReference>